<accession>A0A5M9K867</accession>
<feature type="compositionally biased region" description="Polar residues" evidence="1">
    <location>
        <begin position="1461"/>
        <end position="1475"/>
    </location>
</feature>
<dbReference type="SMART" id="SM00355">
    <property type="entry name" value="ZnF_C2H2"/>
    <property type="match status" value="3"/>
</dbReference>
<feature type="domain" description="C2H2-type" evidence="2">
    <location>
        <begin position="1039"/>
        <end position="1063"/>
    </location>
</feature>
<feature type="compositionally biased region" description="Basic and acidic residues" evidence="1">
    <location>
        <begin position="1564"/>
        <end position="1578"/>
    </location>
</feature>
<dbReference type="InterPro" id="IPR013087">
    <property type="entry name" value="Znf_C2H2_type"/>
</dbReference>
<comment type="caution">
    <text evidence="3">The sequence shown here is derived from an EMBL/GenBank/DDBJ whole genome shotgun (WGS) entry which is preliminary data.</text>
</comment>
<dbReference type="EMBL" id="VICG01000001">
    <property type="protein sequence ID" value="KAA8577087.1"/>
    <property type="molecule type" value="Genomic_DNA"/>
</dbReference>
<evidence type="ECO:0000313" key="4">
    <source>
        <dbReference type="Proteomes" id="UP000322873"/>
    </source>
</evidence>
<feature type="compositionally biased region" description="Acidic residues" evidence="1">
    <location>
        <begin position="1590"/>
        <end position="1716"/>
    </location>
</feature>
<evidence type="ECO:0000256" key="1">
    <source>
        <dbReference type="SAM" id="MobiDB-lite"/>
    </source>
</evidence>
<gene>
    <name evidence="3" type="ORF">EYC84_007095</name>
</gene>
<dbReference type="VEuPathDB" id="FungiDB:MFRU_023g00270"/>
<evidence type="ECO:0000313" key="3">
    <source>
        <dbReference type="EMBL" id="KAA8577087.1"/>
    </source>
</evidence>
<proteinExistence type="predicted"/>
<feature type="region of interest" description="Disordered" evidence="1">
    <location>
        <begin position="1450"/>
        <end position="1740"/>
    </location>
</feature>
<feature type="domain" description="C2H2-type" evidence="2">
    <location>
        <begin position="998"/>
        <end position="1023"/>
    </location>
</feature>
<organism evidence="3 4">
    <name type="scientific">Monilinia fructicola</name>
    <name type="common">Brown rot fungus</name>
    <name type="synonym">Ciboria fructicola</name>
    <dbReference type="NCBI Taxonomy" id="38448"/>
    <lineage>
        <taxon>Eukaryota</taxon>
        <taxon>Fungi</taxon>
        <taxon>Dikarya</taxon>
        <taxon>Ascomycota</taxon>
        <taxon>Pezizomycotina</taxon>
        <taxon>Leotiomycetes</taxon>
        <taxon>Helotiales</taxon>
        <taxon>Sclerotiniaceae</taxon>
        <taxon>Monilinia</taxon>
    </lineage>
</organism>
<evidence type="ECO:0000259" key="2">
    <source>
        <dbReference type="SMART" id="SM00355"/>
    </source>
</evidence>
<keyword evidence="4" id="KW-1185">Reference proteome</keyword>
<name>A0A5M9K867_MONFR</name>
<feature type="domain" description="C2H2-type" evidence="2">
    <location>
        <begin position="966"/>
        <end position="990"/>
    </location>
</feature>
<reference evidence="3 4" key="1">
    <citation type="submission" date="2019-06" db="EMBL/GenBank/DDBJ databases">
        <title>Genome Sequence of the Brown Rot Fungal Pathogen Monilinia fructicola.</title>
        <authorList>
            <person name="De Miccolis Angelini R.M."/>
            <person name="Landi L."/>
            <person name="Abate D."/>
            <person name="Pollastro S."/>
            <person name="Romanazzi G."/>
            <person name="Faretra F."/>
        </authorList>
    </citation>
    <scope>NUCLEOTIDE SEQUENCE [LARGE SCALE GENOMIC DNA]</scope>
    <source>
        <strain evidence="3 4">Mfrc123</strain>
    </source>
</reference>
<dbReference type="Proteomes" id="UP000322873">
    <property type="component" value="Unassembled WGS sequence"/>
</dbReference>
<feature type="compositionally biased region" description="Basic residues" evidence="1">
    <location>
        <begin position="1547"/>
        <end position="1556"/>
    </location>
</feature>
<protein>
    <recommendedName>
        <fullName evidence="2">C2H2-type domain-containing protein</fullName>
    </recommendedName>
</protein>
<sequence>MAAISPRQSPRGIFSTWKDYFLPPPVTPARVPLVPQNKRPLSEQEIARLRRQQAKAIDKYFDEEADKSNFDEINNKNRSLQWMPDITPQDPLWRRTRAFYAHLLKSERVSDVLDDNLEDIQKILINPQVWSNEVQAVRDQQSKEYYDNLSPGGVFDGELDNLATKMTMVHFGLPVAPMTLNNIMVLTPGWADTEDDEEDPIPTPPRQQRIIYSEKPLEFLDSYVERGFGYQIMRRPRVNMRGGAGSIKELIPEDKRHFEWGSNVNMRGGGGEPLQGIYLDLLGPRPKLKHLRTHMTHHEFLASAHELIECPKGSDWAFNVDIYRQTDPRKIDIPLEASYQIDSIADFGGKWIEIVETIGKVDHDQLTIIIEEERFQDEHAPQIYEDLVRLAKEIPEEHKKVSLHKIYSYFGQREITPRYLAFKNAVTKLLNIDPTSNWSFLVDIHLPDRVLPPRRFTRPHYRNDFLTLRDNFLLGADINNAKVFVRHTGGYAPSQLNVVEPPKDNLQIVRLFNAQERAETYWKVPSDLNANHCLNSLQPAFVRAFLGIFGQDRPYRNVRLSNKHREGNPQHAIGFGGMEVTQETWSWVREQIEERRKNPPAAGANPLSCELDITVPDLGRKIQPEAALSLHLIGDDYDRDIVFNRVQYTLIYSYILERLSKRHTQYANPSYPNGSSIAMWFSAIEREENSPPVILQVDRRDEDSEQIRKLKDAFSGRVQTFTNIWFRPEYRVFTIHDFKEPARVWQWNTTDEQHDTSLKNFRENVREMYDDWDPALDSNFILLQPQAQRSFAVDRKTTENYWRKYIFDWITETDIFIERRSVRPFMQPDPIPWGYRHTRPAPVAPPVDPNPVPVPPIVDPTQKPRINKTRLILPVAEKPITPKWETWMTDQHRQDALQRRSYIQDQSVIEPGLDPSAPTYGPSKELSLGVSLSTPTVYMQRLTTTDIMQLAEENQKLRNGLLERTHNCPICSVSMSGYEHAEIQRHFGQHLVQLQKEGQCPLCERESWSIMTMEQKKEHLETHQVEADTEMIRNFWNGIECPVCDYKLSGFTAEQVLRHMADHLPGIIEFCDKCGLRTAICNHAELVHHRYTCLDKPDRGPLDQEPSFCGDCGQNRTAEDEEERGLHVIDCTARNQRTQDKKFCTKCGIDKSAWSENEITTHDDHCTTPQGLPKEFCLRCGTKLLGLNKQQLDDHRVYCAVRTKEPETLKQRIQELKVRVATFNRVAAKNAASIAWISKQMADVREREHAIAEREARLPPGQREVIPWAEDTKDLGKCPWSVQGCDFYTVGQSRGDIFTHMASHFDPSNALPFDCPFPRCGKKVATPGSKPGNNLHIVDHYRHRHETGIGDVLSAPRISHVSTARDPRKLQRLLEHFQKANEMNTLTFQRNLTPIPKLGSKHASRATGAGAGFYQQDSDALKTGYAYQEAWLPTKEDVLHESIENYNYDYTRDDEEPESPITKTITRTPHFSTKPPSLPITPTKRKPAAPIPEEYLSPTSIQHPAKRLKRHAVYIPSPSPPPSPKSEPATKISRRDFAHETAGGPSKKSRRGRKRIVSLEEDWDKLMEEVDAEYERVGTGEVDLGGVLEPEPEPESEHEEKEEEEEEQEEELEFEFEPEQKEEEEEEEEEESELIEEQDEEEEQEEEEEEEESELVEEEEEEEQEEEEQEEEAEFELEFEQEEEEEEHEEEQEEEAEFEAESEEEEEEEEESEEEPDQKQASPPPRRPERVTRARAKRHI</sequence>